<evidence type="ECO:0000256" key="1">
    <source>
        <dbReference type="ARBA" id="ARBA00022679"/>
    </source>
</evidence>
<gene>
    <name evidence="4" type="ORF">ACFQFQ_02740</name>
</gene>
<accession>A0ABW2AZH2</accession>
<keyword evidence="5" id="KW-1185">Reference proteome</keyword>
<dbReference type="PROSITE" id="PS51186">
    <property type="entry name" value="GNAT"/>
    <property type="match status" value="1"/>
</dbReference>
<keyword evidence="1 4" id="KW-0808">Transferase</keyword>
<dbReference type="Gene3D" id="3.40.630.30">
    <property type="match status" value="1"/>
</dbReference>
<dbReference type="CDD" id="cd04301">
    <property type="entry name" value="NAT_SF"/>
    <property type="match status" value="1"/>
</dbReference>
<feature type="domain" description="N-acetyltransferase" evidence="3">
    <location>
        <begin position="2"/>
        <end position="148"/>
    </location>
</feature>
<dbReference type="InterPro" id="IPR050832">
    <property type="entry name" value="Bact_Acetyltransf"/>
</dbReference>
<dbReference type="EMBL" id="JBHSWG010000001">
    <property type="protein sequence ID" value="MFC6758658.1"/>
    <property type="molecule type" value="Genomic_DNA"/>
</dbReference>
<protein>
    <submittedName>
        <fullName evidence="4">GNAT family N-acetyltransferase</fullName>
        <ecNumber evidence="4">2.3.-.-</ecNumber>
    </submittedName>
</protein>
<comment type="caution">
    <text evidence="4">The sequence shown here is derived from an EMBL/GenBank/DDBJ whole genome shotgun (WGS) entry which is preliminary data.</text>
</comment>
<dbReference type="InterPro" id="IPR016181">
    <property type="entry name" value="Acyl_CoA_acyltransferase"/>
</dbReference>
<keyword evidence="2 4" id="KW-0012">Acyltransferase</keyword>
<dbReference type="EC" id="2.3.-.-" evidence="4"/>
<organism evidence="4 5">
    <name type="scientific">Sulfitobacter porphyrae</name>
    <dbReference type="NCBI Taxonomy" id="1246864"/>
    <lineage>
        <taxon>Bacteria</taxon>
        <taxon>Pseudomonadati</taxon>
        <taxon>Pseudomonadota</taxon>
        <taxon>Alphaproteobacteria</taxon>
        <taxon>Rhodobacterales</taxon>
        <taxon>Roseobacteraceae</taxon>
        <taxon>Sulfitobacter</taxon>
    </lineage>
</organism>
<evidence type="ECO:0000313" key="4">
    <source>
        <dbReference type="EMBL" id="MFC6758658.1"/>
    </source>
</evidence>
<dbReference type="SUPFAM" id="SSF55729">
    <property type="entry name" value="Acyl-CoA N-acyltransferases (Nat)"/>
    <property type="match status" value="1"/>
</dbReference>
<name>A0ABW2AZH2_9RHOB</name>
<dbReference type="PANTHER" id="PTHR43877:SF2">
    <property type="entry name" value="AMINOALKYLPHOSPHONATE N-ACETYLTRANSFERASE-RELATED"/>
    <property type="match status" value="1"/>
</dbReference>
<dbReference type="PANTHER" id="PTHR43877">
    <property type="entry name" value="AMINOALKYLPHOSPHONATE N-ACETYLTRANSFERASE-RELATED-RELATED"/>
    <property type="match status" value="1"/>
</dbReference>
<evidence type="ECO:0000313" key="5">
    <source>
        <dbReference type="Proteomes" id="UP001596353"/>
    </source>
</evidence>
<evidence type="ECO:0000259" key="3">
    <source>
        <dbReference type="PROSITE" id="PS51186"/>
    </source>
</evidence>
<dbReference type="Pfam" id="PF00583">
    <property type="entry name" value="Acetyltransf_1"/>
    <property type="match status" value="1"/>
</dbReference>
<dbReference type="Proteomes" id="UP001596353">
    <property type="component" value="Unassembled WGS sequence"/>
</dbReference>
<sequence length="148" mass="16032">MPFIRPVTENDLPQVHAMVCHLARHHGDTAQLTLDDLARDALGAHPWLSVLVAEAAQGLSGYAALCPLAQLQFGVRGMDLHHLFIRDNMRGQGVGRALVDACIGVAQARGCRFLAVGTDPGNLAAQEAYVAMGFDRVPQPGPRFRIKW</sequence>
<reference evidence="5" key="1">
    <citation type="journal article" date="2019" name="Int. J. Syst. Evol. Microbiol.">
        <title>The Global Catalogue of Microorganisms (GCM) 10K type strain sequencing project: providing services to taxonomists for standard genome sequencing and annotation.</title>
        <authorList>
            <consortium name="The Broad Institute Genomics Platform"/>
            <consortium name="The Broad Institute Genome Sequencing Center for Infectious Disease"/>
            <person name="Wu L."/>
            <person name="Ma J."/>
        </authorList>
    </citation>
    <scope>NUCLEOTIDE SEQUENCE [LARGE SCALE GENOMIC DNA]</scope>
    <source>
        <strain evidence="5">CCUG 66188</strain>
    </source>
</reference>
<proteinExistence type="predicted"/>
<dbReference type="InterPro" id="IPR000182">
    <property type="entry name" value="GNAT_dom"/>
</dbReference>
<dbReference type="GO" id="GO:0016746">
    <property type="term" value="F:acyltransferase activity"/>
    <property type="evidence" value="ECO:0007669"/>
    <property type="project" value="UniProtKB-KW"/>
</dbReference>
<evidence type="ECO:0000256" key="2">
    <source>
        <dbReference type="ARBA" id="ARBA00023315"/>
    </source>
</evidence>